<reference evidence="3 4" key="1">
    <citation type="submission" date="2020-03" db="EMBL/GenBank/DDBJ databases">
        <title>Draft genome sequences of bacterial isolates from the female urobiome.</title>
        <authorList>
            <person name="Miller-Ensminger T."/>
            <person name="Wolfe A.J."/>
            <person name="Putonti C."/>
        </authorList>
    </citation>
    <scope>NUCLEOTIDE SEQUENCE [LARGE SCALE GENOMIC DNA]</scope>
    <source>
        <strain evidence="3 4">UMB8490</strain>
    </source>
</reference>
<accession>A0AAP6XKH9</accession>
<dbReference type="Pfam" id="PF13173">
    <property type="entry name" value="AAA_14"/>
    <property type="match status" value="1"/>
</dbReference>
<dbReference type="InterPro" id="IPR025420">
    <property type="entry name" value="DUF4143"/>
</dbReference>
<dbReference type="RefSeq" id="WP_167616532.1">
    <property type="nucleotide sequence ID" value="NZ_JAAUVV010000010.1"/>
</dbReference>
<gene>
    <name evidence="3" type="ORF">HC138_06425</name>
</gene>
<dbReference type="AlphaFoldDB" id="A0AAP6XKH9"/>
<dbReference type="PANTHER" id="PTHR43566:SF2">
    <property type="entry name" value="DUF4143 DOMAIN-CONTAINING PROTEIN"/>
    <property type="match status" value="1"/>
</dbReference>
<organism evidence="3 4">
    <name type="scientific">Corynebacterium coyleae</name>
    <dbReference type="NCBI Taxonomy" id="53374"/>
    <lineage>
        <taxon>Bacteria</taxon>
        <taxon>Bacillati</taxon>
        <taxon>Actinomycetota</taxon>
        <taxon>Actinomycetes</taxon>
        <taxon>Mycobacteriales</taxon>
        <taxon>Corynebacteriaceae</taxon>
        <taxon>Corynebacterium</taxon>
    </lineage>
</organism>
<name>A0AAP6XKH9_9CORY</name>
<evidence type="ECO:0000259" key="1">
    <source>
        <dbReference type="Pfam" id="PF13173"/>
    </source>
</evidence>
<evidence type="ECO:0000313" key="3">
    <source>
        <dbReference type="EMBL" id="NJJ03984.1"/>
    </source>
</evidence>
<dbReference type="Proteomes" id="UP000591626">
    <property type="component" value="Unassembled WGS sequence"/>
</dbReference>
<evidence type="ECO:0000259" key="2">
    <source>
        <dbReference type="Pfam" id="PF13635"/>
    </source>
</evidence>
<protein>
    <submittedName>
        <fullName evidence="3">ATP-binding protein</fullName>
    </submittedName>
</protein>
<feature type="domain" description="AAA" evidence="1">
    <location>
        <begin position="24"/>
        <end position="133"/>
    </location>
</feature>
<feature type="domain" description="DUF4143" evidence="2">
    <location>
        <begin position="199"/>
        <end position="353"/>
    </location>
</feature>
<keyword evidence="3" id="KW-0547">Nucleotide-binding</keyword>
<proteinExistence type="predicted"/>
<comment type="caution">
    <text evidence="3">The sequence shown here is derived from an EMBL/GenBank/DDBJ whole genome shotgun (WGS) entry which is preliminary data.</text>
</comment>
<evidence type="ECO:0000313" key="4">
    <source>
        <dbReference type="Proteomes" id="UP000591626"/>
    </source>
</evidence>
<dbReference type="GO" id="GO:0005524">
    <property type="term" value="F:ATP binding"/>
    <property type="evidence" value="ECO:0007669"/>
    <property type="project" value="UniProtKB-KW"/>
</dbReference>
<dbReference type="Pfam" id="PF13635">
    <property type="entry name" value="DUF4143"/>
    <property type="match status" value="1"/>
</dbReference>
<dbReference type="PANTHER" id="PTHR43566">
    <property type="entry name" value="CONSERVED PROTEIN"/>
    <property type="match status" value="1"/>
</dbReference>
<sequence>MSNSYIPRLADGQLESALRRQGGVLIQGPKGCGKTETASRQAGSVLNVETDPSVPLAMATDPRVLLEGGTPRLVDEWQLQPRLWDFARHEIDSRKAKGQFIFTGSTAPGVDATRHSGAGRFARLTMSTMTLFESGESEGSASLSEIAAGNAPQFATPALTLTELAERMCRGGLPYNADLSLDDAMQNVRDYVQTVADVDIHTVGEVSRDSERVRRMMQSISRAVATEIDLQTIATDIDMHRETARDYLDALSRIFISVDQPAWSTHLRSKATLRKSPRRHLADPSFAMAALERGPQQLLQDPRYFGQLFESLVFHELRALTGKTVYHARLNTKLEVDAVVNYEGVDILVEVKLGYTPEILDHAADTLKRFDEQLEQDTVLLVVTSGGPAHRRADGVVVVPIGALGP</sequence>
<dbReference type="EMBL" id="JAAUVV010000010">
    <property type="protein sequence ID" value="NJJ03984.1"/>
    <property type="molecule type" value="Genomic_DNA"/>
</dbReference>
<dbReference type="InterPro" id="IPR041682">
    <property type="entry name" value="AAA_14"/>
</dbReference>
<keyword evidence="3" id="KW-0067">ATP-binding</keyword>